<organism evidence="2 3">
    <name type="scientific">Meganyctiphanes norvegica</name>
    <name type="common">Northern krill</name>
    <name type="synonym">Thysanopoda norvegica</name>
    <dbReference type="NCBI Taxonomy" id="48144"/>
    <lineage>
        <taxon>Eukaryota</taxon>
        <taxon>Metazoa</taxon>
        <taxon>Ecdysozoa</taxon>
        <taxon>Arthropoda</taxon>
        <taxon>Crustacea</taxon>
        <taxon>Multicrustacea</taxon>
        <taxon>Malacostraca</taxon>
        <taxon>Eumalacostraca</taxon>
        <taxon>Eucarida</taxon>
        <taxon>Euphausiacea</taxon>
        <taxon>Euphausiidae</taxon>
        <taxon>Meganyctiphanes</taxon>
    </lineage>
</organism>
<dbReference type="PROSITE" id="PS50041">
    <property type="entry name" value="C_TYPE_LECTIN_2"/>
    <property type="match status" value="1"/>
</dbReference>
<evidence type="ECO:0000259" key="1">
    <source>
        <dbReference type="PROSITE" id="PS50041"/>
    </source>
</evidence>
<comment type="caution">
    <text evidence="2">The sequence shown here is derived from an EMBL/GenBank/DDBJ whole genome shotgun (WGS) entry which is preliminary data.</text>
</comment>
<feature type="domain" description="C-type lectin" evidence="1">
    <location>
        <begin position="37"/>
        <end position="158"/>
    </location>
</feature>
<evidence type="ECO:0000313" key="2">
    <source>
        <dbReference type="EMBL" id="CAL4121729.1"/>
    </source>
</evidence>
<sequence>LPTTDRTRHWANDRIPNYRDAGFSNNRCVQTCQYLRIGGQCLWFSEPDFKLSWQNAESYCENMGIGAKLASLPDPYAVLYYVMGKFGDMRFWVGGTDAVRGGSWRWVNGQPISTDPGRFPWYPGTPSNRNPPEQCLEINYKGYYNDVTCWSRRPFICEVA</sequence>
<dbReference type="CDD" id="cd00037">
    <property type="entry name" value="CLECT"/>
    <property type="match status" value="1"/>
</dbReference>
<dbReference type="Pfam" id="PF00059">
    <property type="entry name" value="Lectin_C"/>
    <property type="match status" value="1"/>
</dbReference>
<dbReference type="AlphaFoldDB" id="A0AAV2RCB3"/>
<evidence type="ECO:0000313" key="3">
    <source>
        <dbReference type="Proteomes" id="UP001497623"/>
    </source>
</evidence>
<reference evidence="2 3" key="1">
    <citation type="submission" date="2024-05" db="EMBL/GenBank/DDBJ databases">
        <authorList>
            <person name="Wallberg A."/>
        </authorList>
    </citation>
    <scope>NUCLEOTIDE SEQUENCE [LARGE SCALE GENOMIC DNA]</scope>
</reference>
<dbReference type="PANTHER" id="PTHR22803">
    <property type="entry name" value="MANNOSE, PHOSPHOLIPASE, LECTIN RECEPTOR RELATED"/>
    <property type="match status" value="1"/>
</dbReference>
<keyword evidence="3" id="KW-1185">Reference proteome</keyword>
<dbReference type="SUPFAM" id="SSF56436">
    <property type="entry name" value="C-type lectin-like"/>
    <property type="match status" value="1"/>
</dbReference>
<dbReference type="InterPro" id="IPR050111">
    <property type="entry name" value="C-type_lectin/snaclec_domain"/>
</dbReference>
<accession>A0AAV2RCB3</accession>
<dbReference type="Proteomes" id="UP001497623">
    <property type="component" value="Unassembled WGS sequence"/>
</dbReference>
<dbReference type="InterPro" id="IPR016187">
    <property type="entry name" value="CTDL_fold"/>
</dbReference>
<dbReference type="InterPro" id="IPR016186">
    <property type="entry name" value="C-type_lectin-like/link_sf"/>
</dbReference>
<dbReference type="SMART" id="SM00034">
    <property type="entry name" value="CLECT"/>
    <property type="match status" value="1"/>
</dbReference>
<feature type="non-terminal residue" evidence="2">
    <location>
        <position position="1"/>
    </location>
</feature>
<gene>
    <name evidence="2" type="ORF">MNOR_LOCUS22591</name>
</gene>
<protein>
    <recommendedName>
        <fullName evidence="1">C-type lectin domain-containing protein</fullName>
    </recommendedName>
</protein>
<proteinExistence type="predicted"/>
<dbReference type="EMBL" id="CAXKWB010019182">
    <property type="protein sequence ID" value="CAL4121729.1"/>
    <property type="molecule type" value="Genomic_DNA"/>
</dbReference>
<dbReference type="InterPro" id="IPR001304">
    <property type="entry name" value="C-type_lectin-like"/>
</dbReference>
<dbReference type="Gene3D" id="3.10.100.10">
    <property type="entry name" value="Mannose-Binding Protein A, subunit A"/>
    <property type="match status" value="1"/>
</dbReference>
<name>A0AAV2RCB3_MEGNR</name>